<organism evidence="2">
    <name type="scientific">Myoviridae sp. ctdxI18</name>
    <dbReference type="NCBI Taxonomy" id="2826673"/>
    <lineage>
        <taxon>Viruses</taxon>
        <taxon>Duplodnaviria</taxon>
        <taxon>Heunggongvirae</taxon>
        <taxon>Uroviricota</taxon>
        <taxon>Caudoviricetes</taxon>
    </lineage>
</organism>
<protein>
    <submittedName>
        <fullName evidence="2">Uncharacterized protein</fullName>
    </submittedName>
</protein>
<feature type="transmembrane region" description="Helical" evidence="1">
    <location>
        <begin position="59"/>
        <end position="77"/>
    </location>
</feature>
<proteinExistence type="predicted"/>
<accession>A0A8S5M3G6</accession>
<name>A0A8S5M3G6_9CAUD</name>
<sequence length="135" mass="15431">MRKRSKKPLGKQQKKNREVLKYEEIKTELTNISPAERRRKRIMAETDVKSASKFFNASMAAEFSLIATMISWIVALHNDCKGVITYIVLVVAIVAAIVASVALLFIWIKKNIHLEKAVLTIEILDEFFPNSKQKK</sequence>
<keyword evidence="1" id="KW-0812">Transmembrane</keyword>
<feature type="transmembrane region" description="Helical" evidence="1">
    <location>
        <begin position="83"/>
        <end position="108"/>
    </location>
</feature>
<reference evidence="2" key="1">
    <citation type="journal article" date="2021" name="Proc. Natl. Acad. Sci. U.S.A.">
        <title>A Catalog of Tens of Thousands of Viruses from Human Metagenomes Reveals Hidden Associations with Chronic Diseases.</title>
        <authorList>
            <person name="Tisza M.J."/>
            <person name="Buck C.B."/>
        </authorList>
    </citation>
    <scope>NUCLEOTIDE SEQUENCE</scope>
    <source>
        <strain evidence="2">CtdxI18</strain>
    </source>
</reference>
<evidence type="ECO:0000256" key="1">
    <source>
        <dbReference type="SAM" id="Phobius"/>
    </source>
</evidence>
<keyword evidence="1" id="KW-1133">Transmembrane helix</keyword>
<evidence type="ECO:0000313" key="2">
    <source>
        <dbReference type="EMBL" id="DAD76778.1"/>
    </source>
</evidence>
<keyword evidence="1" id="KW-0472">Membrane</keyword>
<dbReference type="EMBL" id="BK014808">
    <property type="protein sequence ID" value="DAD76778.1"/>
    <property type="molecule type" value="Genomic_DNA"/>
</dbReference>